<evidence type="ECO:0000256" key="2">
    <source>
        <dbReference type="SAM" id="Phobius"/>
    </source>
</evidence>
<gene>
    <name evidence="3" type="ORF">Q9S71_07895</name>
</gene>
<accession>A0ABU3GAA1</accession>
<keyword evidence="2" id="KW-1133">Transmembrane helix</keyword>
<keyword evidence="2" id="KW-0812">Transmembrane</keyword>
<keyword evidence="2" id="KW-0472">Membrane</keyword>
<comment type="caution">
    <text evidence="3">The sequence shown here is derived from an EMBL/GenBank/DDBJ whole genome shotgun (WGS) entry which is preliminary data.</text>
</comment>
<evidence type="ECO:0000313" key="3">
    <source>
        <dbReference type="EMBL" id="MDT3316747.1"/>
    </source>
</evidence>
<feature type="compositionally biased region" description="Basic residues" evidence="1">
    <location>
        <begin position="1"/>
        <end position="15"/>
    </location>
</feature>
<dbReference type="RefSeq" id="WP_197471646.1">
    <property type="nucleotide sequence ID" value="NZ_JAUZVV010000001.1"/>
</dbReference>
<reference evidence="3 4" key="1">
    <citation type="submission" date="2023-08" db="EMBL/GenBank/DDBJ databases">
        <title>Microbacterium aquilitoris sp. nov. and Microbacterium gwkjibeachense sp. nov., isolated from beach.</title>
        <authorList>
            <person name="Lee S.D."/>
            <person name="Yang H."/>
            <person name="Kim I."/>
        </authorList>
    </citation>
    <scope>NUCLEOTIDE SEQUENCE [LARGE SCALE GENOMIC DNA]</scope>
    <source>
        <strain evidence="3 4">KSW4-11</strain>
    </source>
</reference>
<protein>
    <submittedName>
        <fullName evidence="3">Uncharacterized protein</fullName>
    </submittedName>
</protein>
<keyword evidence="4" id="KW-1185">Reference proteome</keyword>
<evidence type="ECO:0000313" key="4">
    <source>
        <dbReference type="Proteomes" id="UP001251849"/>
    </source>
</evidence>
<feature type="transmembrane region" description="Helical" evidence="2">
    <location>
        <begin position="21"/>
        <end position="45"/>
    </location>
</feature>
<dbReference type="Proteomes" id="UP001251849">
    <property type="component" value="Unassembled WGS sequence"/>
</dbReference>
<sequence>MSARSSTRRRRKRSAPKPPGLPRWAYAVLVVVALGALALVVAALLEY</sequence>
<feature type="region of interest" description="Disordered" evidence="1">
    <location>
        <begin position="1"/>
        <end position="21"/>
    </location>
</feature>
<evidence type="ECO:0000256" key="1">
    <source>
        <dbReference type="SAM" id="MobiDB-lite"/>
    </source>
</evidence>
<organism evidence="3 4">
    <name type="scientific">Microbacterium gawkjiense</name>
    <dbReference type="NCBI Taxonomy" id="3067309"/>
    <lineage>
        <taxon>Bacteria</taxon>
        <taxon>Bacillati</taxon>
        <taxon>Actinomycetota</taxon>
        <taxon>Actinomycetes</taxon>
        <taxon>Micrococcales</taxon>
        <taxon>Microbacteriaceae</taxon>
        <taxon>Microbacterium</taxon>
    </lineage>
</organism>
<dbReference type="EMBL" id="JAUZVV010000001">
    <property type="protein sequence ID" value="MDT3316747.1"/>
    <property type="molecule type" value="Genomic_DNA"/>
</dbReference>
<proteinExistence type="predicted"/>
<name>A0ABU3GAA1_9MICO</name>